<dbReference type="RefSeq" id="WP_151561459.1">
    <property type="nucleotide sequence ID" value="NZ_WBMT01000008.1"/>
</dbReference>
<sequence length="112" mass="12373">MGSGPVLTQQWDAAHRMIAQSLWGVPAPTTGQAPLLQHRTYQYRPDGNVTAIGDRRFALDRAEHVTAVQARDWAERYAYDTTGNITEADWPVAREGDDAGLLGAANTHGERW</sequence>
<evidence type="ECO:0000313" key="2">
    <source>
        <dbReference type="Proteomes" id="UP000468735"/>
    </source>
</evidence>
<dbReference type="InterPro" id="IPR006530">
    <property type="entry name" value="YD"/>
</dbReference>
<dbReference type="AlphaFoldDB" id="A0A6H9Z067"/>
<evidence type="ECO:0000313" key="1">
    <source>
        <dbReference type="EMBL" id="KAB2347836.1"/>
    </source>
</evidence>
<organism evidence="1 2">
    <name type="scientific">Actinomadura rudentiformis</name>
    <dbReference type="NCBI Taxonomy" id="359158"/>
    <lineage>
        <taxon>Bacteria</taxon>
        <taxon>Bacillati</taxon>
        <taxon>Actinomycetota</taxon>
        <taxon>Actinomycetes</taxon>
        <taxon>Streptosporangiales</taxon>
        <taxon>Thermomonosporaceae</taxon>
        <taxon>Actinomadura</taxon>
    </lineage>
</organism>
<dbReference type="NCBIfam" id="TIGR01643">
    <property type="entry name" value="YD_repeat_2x"/>
    <property type="match status" value="1"/>
</dbReference>
<dbReference type="Proteomes" id="UP000468735">
    <property type="component" value="Unassembled WGS sequence"/>
</dbReference>
<evidence type="ECO:0008006" key="3">
    <source>
        <dbReference type="Google" id="ProtNLM"/>
    </source>
</evidence>
<dbReference type="EMBL" id="WBMT01000008">
    <property type="protein sequence ID" value="KAB2347836.1"/>
    <property type="molecule type" value="Genomic_DNA"/>
</dbReference>
<proteinExistence type="predicted"/>
<dbReference type="OrthoDB" id="3881096at2"/>
<gene>
    <name evidence="1" type="ORF">F8566_18255</name>
</gene>
<reference evidence="1 2" key="1">
    <citation type="submission" date="2019-09" db="EMBL/GenBank/DDBJ databases">
        <title>Actinomadura physcomitrii sp. nov., a novel actinomycete isolated from moss [Physcomitrium sphaericum (Ludw) Fuernr].</title>
        <authorList>
            <person name="Zhuang X."/>
            <person name="Liu C."/>
        </authorList>
    </citation>
    <scope>NUCLEOTIDE SEQUENCE [LARGE SCALE GENOMIC DNA]</scope>
    <source>
        <strain evidence="1 2">HMC1</strain>
    </source>
</reference>
<protein>
    <recommendedName>
        <fullName evidence="3">RHS repeat protein</fullName>
    </recommendedName>
</protein>
<name>A0A6H9Z067_9ACTN</name>
<comment type="caution">
    <text evidence="1">The sequence shown here is derived from an EMBL/GenBank/DDBJ whole genome shotgun (WGS) entry which is preliminary data.</text>
</comment>
<dbReference type="Gene3D" id="2.180.10.10">
    <property type="entry name" value="RHS repeat-associated core"/>
    <property type="match status" value="1"/>
</dbReference>
<keyword evidence="2" id="KW-1185">Reference proteome</keyword>
<accession>A0A6H9Z067</accession>